<comment type="similarity">
    <text evidence="1">Belongs to the adenylyl cyclase class-3 family.</text>
</comment>
<dbReference type="GO" id="GO:0004016">
    <property type="term" value="F:adenylate cyclase activity"/>
    <property type="evidence" value="ECO:0007669"/>
    <property type="project" value="UniProtKB-ARBA"/>
</dbReference>
<feature type="transmembrane region" description="Helical" evidence="2">
    <location>
        <begin position="46"/>
        <end position="67"/>
    </location>
</feature>
<feature type="domain" description="Guanylate cyclase" evidence="3">
    <location>
        <begin position="183"/>
        <end position="309"/>
    </location>
</feature>
<name>A0A3G3JXK4_9BACL</name>
<dbReference type="RefSeq" id="WP_123041026.1">
    <property type="nucleotide sequence ID" value="NZ_CP033433.1"/>
</dbReference>
<evidence type="ECO:0000256" key="2">
    <source>
        <dbReference type="SAM" id="Phobius"/>
    </source>
</evidence>
<sequence>MKDMAKEKLGSLKRQLTLEAGLMIGLPVFMLGAFALFGAAGSRENGGWGAFLFALSLGGTVLFVLTVRRRLQVRIYEPLGHFRSTLEDISEGFIPDQVPEELFQRAEPGITEAFRQVIHINRMLLKNVDNLEQGYEEERQAKLAQQALTRSYQRFVPQDFIRFLQKKSITEVRLGDHVRTEMTILVSDIRSFTSMSEGMTPEENFRLINAYLYIMEPIVNEHHGFIDKYMGDSIMALFHRSPDLAVRAALKMLERLRDFNGERSAAGLDPLRIGIGLNTGSMMLGIVGGENRMEGTVISDAVNLASRMEDLNKQYGTSLLISEHTYRRLNDPDAFAVRLVDKVQVKGKKEAVEIYEVTGERPLAGGARAHDSDEAGESA</sequence>
<dbReference type="InterPro" id="IPR001054">
    <property type="entry name" value="A/G_cyclase"/>
</dbReference>
<keyword evidence="2" id="KW-0472">Membrane</keyword>
<dbReference type="PANTHER" id="PTHR43081:SF1">
    <property type="entry name" value="ADENYLATE CYCLASE, TERMINAL-DIFFERENTIATION SPECIFIC"/>
    <property type="match status" value="1"/>
</dbReference>
<dbReference type="GO" id="GO:0006171">
    <property type="term" value="P:cAMP biosynthetic process"/>
    <property type="evidence" value="ECO:0007669"/>
    <property type="project" value="TreeGrafter"/>
</dbReference>
<evidence type="ECO:0000313" key="5">
    <source>
        <dbReference type="Proteomes" id="UP000269097"/>
    </source>
</evidence>
<reference evidence="4 5" key="1">
    <citation type="submission" date="2018-10" db="EMBL/GenBank/DDBJ databases">
        <title>Genome Sequence of Cohnella sp.</title>
        <authorList>
            <person name="Srinivasan S."/>
            <person name="Kim M.K."/>
        </authorList>
    </citation>
    <scope>NUCLEOTIDE SEQUENCE [LARGE SCALE GENOMIC DNA]</scope>
    <source>
        <strain evidence="4 5">18JY8-7</strain>
    </source>
</reference>
<keyword evidence="2" id="KW-0812">Transmembrane</keyword>
<dbReference type="PROSITE" id="PS50125">
    <property type="entry name" value="GUANYLATE_CYCLASE_2"/>
    <property type="match status" value="1"/>
</dbReference>
<dbReference type="SUPFAM" id="SSF55073">
    <property type="entry name" value="Nucleotide cyclase"/>
    <property type="match status" value="1"/>
</dbReference>
<dbReference type="Gene3D" id="3.30.70.1230">
    <property type="entry name" value="Nucleotide cyclase"/>
    <property type="match status" value="1"/>
</dbReference>
<dbReference type="CDD" id="cd07302">
    <property type="entry name" value="CHD"/>
    <property type="match status" value="1"/>
</dbReference>
<dbReference type="Proteomes" id="UP000269097">
    <property type="component" value="Chromosome"/>
</dbReference>
<gene>
    <name evidence="4" type="ORF">EAV92_10440</name>
</gene>
<dbReference type="GO" id="GO:0035556">
    <property type="term" value="P:intracellular signal transduction"/>
    <property type="evidence" value="ECO:0007669"/>
    <property type="project" value="InterPro"/>
</dbReference>
<proteinExistence type="inferred from homology"/>
<keyword evidence="2" id="KW-1133">Transmembrane helix</keyword>
<organism evidence="4 5">
    <name type="scientific">Cohnella candidum</name>
    <dbReference type="NCBI Taxonomy" id="2674991"/>
    <lineage>
        <taxon>Bacteria</taxon>
        <taxon>Bacillati</taxon>
        <taxon>Bacillota</taxon>
        <taxon>Bacilli</taxon>
        <taxon>Bacillales</taxon>
        <taxon>Paenibacillaceae</taxon>
        <taxon>Cohnella</taxon>
    </lineage>
</organism>
<evidence type="ECO:0000256" key="1">
    <source>
        <dbReference type="ARBA" id="ARBA00005381"/>
    </source>
</evidence>
<dbReference type="InterPro" id="IPR050697">
    <property type="entry name" value="Adenylyl/Guanylyl_Cyclase_3/4"/>
</dbReference>
<dbReference type="PANTHER" id="PTHR43081">
    <property type="entry name" value="ADENYLATE CYCLASE, TERMINAL-DIFFERENTIATION SPECIFIC-RELATED"/>
    <property type="match status" value="1"/>
</dbReference>
<feature type="transmembrane region" description="Helical" evidence="2">
    <location>
        <begin position="20"/>
        <end position="40"/>
    </location>
</feature>
<dbReference type="InterPro" id="IPR029787">
    <property type="entry name" value="Nucleotide_cyclase"/>
</dbReference>
<dbReference type="EMBL" id="CP033433">
    <property type="protein sequence ID" value="AYQ72944.1"/>
    <property type="molecule type" value="Genomic_DNA"/>
</dbReference>
<dbReference type="Pfam" id="PF00211">
    <property type="entry name" value="Guanylate_cyc"/>
    <property type="match status" value="1"/>
</dbReference>
<dbReference type="AlphaFoldDB" id="A0A3G3JXK4"/>
<protein>
    <submittedName>
        <fullName evidence="4">Adenylate/guanylate cyclase domain-containing protein</fullName>
    </submittedName>
</protein>
<accession>A0A3G3JXK4</accession>
<evidence type="ECO:0000259" key="3">
    <source>
        <dbReference type="PROSITE" id="PS50125"/>
    </source>
</evidence>
<evidence type="ECO:0000313" key="4">
    <source>
        <dbReference type="EMBL" id="AYQ72944.1"/>
    </source>
</evidence>
<dbReference type="KEGG" id="coh:EAV92_10440"/>
<keyword evidence="5" id="KW-1185">Reference proteome</keyword>
<dbReference type="SMART" id="SM00044">
    <property type="entry name" value="CYCc"/>
    <property type="match status" value="1"/>
</dbReference>